<evidence type="ECO:0000256" key="7">
    <source>
        <dbReference type="SAM" id="MobiDB-lite"/>
    </source>
</evidence>
<feature type="compositionally biased region" description="Polar residues" evidence="7">
    <location>
        <begin position="598"/>
        <end position="608"/>
    </location>
</feature>
<proteinExistence type="inferred from homology"/>
<protein>
    <recommendedName>
        <fullName evidence="3">membrane dipeptidase</fullName>
        <ecNumber evidence="3">3.4.13.19</ecNumber>
    </recommendedName>
</protein>
<dbReference type="PANTHER" id="PTHR12994:SF17">
    <property type="entry name" value="LD30995P"/>
    <property type="match status" value="1"/>
</dbReference>
<evidence type="ECO:0000256" key="6">
    <source>
        <dbReference type="ARBA" id="ARBA00022997"/>
    </source>
</evidence>
<evidence type="ECO:0000256" key="5">
    <source>
        <dbReference type="ARBA" id="ARBA00022801"/>
    </source>
</evidence>
<evidence type="ECO:0000256" key="8">
    <source>
        <dbReference type="SAM" id="SignalP"/>
    </source>
</evidence>
<dbReference type="GO" id="GO:0006508">
    <property type="term" value="P:proteolysis"/>
    <property type="evidence" value="ECO:0007669"/>
    <property type="project" value="UniProtKB-KW"/>
</dbReference>
<accession>A0A6N2W9U7</accession>
<keyword evidence="5 9" id="KW-0378">Hydrolase</keyword>
<dbReference type="PANTHER" id="PTHR12994">
    <property type="entry name" value="SECERNIN"/>
    <property type="match status" value="1"/>
</dbReference>
<sequence>MGKMIKKKQIAALVLAGTMAMGSSMQAFACMGVYVGKEVSENGSSYIGRSEDIGAGHTKIFTVHPAEDHEPGAIFEDAYGFSMPYPEHTYQYTLAKDSPLFGEGEEPYAEVGINENEVAMTATVSTYYNDKAKAADPLVDTGICELSMGSILLGQAKTARDGVELLGEIVEKYGSGECNTIMISDPNEAWYMEIVSGHQYAAIKLPEDQVAAIPNMMLLGTVDVTDTENVIASEGLVSLAEENGFLKTEDGMIHVTQTYGAENPGKGQLTRLWQGTYYLNHEKGEGLSIEPSEDGVYGPYDLLFTPDKKFSTQDIMKFLAYRGEGTKMDSNVNESIYAIGNKNQAECHILEMRDGMYQGMSGVEWLAMSRAEFSLYLPYYGAMLTETWEGYHNDELTSVEDSMFWVFNDLNDLADDNRELYGTNIRKYWDAYQAELIEQQKQVDVDMQKLYEKSPELAQEKATEIGKVIAQDAFNSAKSILIELKAFKESGLTEMFVPSVLTENVMPNYTVARVMDEVSTEALEALIAKAEAVQKDMYTEASYATLEKELENAKTVLADEFAVQDEIDAATKQLDSALQGLEKIQAAVPQPEKESVSEGKTTPTQPSPKTVDATPLMWLLVAAAGSALVSVNVWKRREEK</sequence>
<dbReference type="EC" id="3.4.13.19" evidence="3"/>
<evidence type="ECO:0000256" key="2">
    <source>
        <dbReference type="ARBA" id="ARBA00007225"/>
    </source>
</evidence>
<evidence type="ECO:0000256" key="1">
    <source>
        <dbReference type="ARBA" id="ARBA00001670"/>
    </source>
</evidence>
<dbReference type="Gene3D" id="3.60.60.10">
    <property type="entry name" value="Penicillin V Acylase, Chain A"/>
    <property type="match status" value="1"/>
</dbReference>
<evidence type="ECO:0000256" key="4">
    <source>
        <dbReference type="ARBA" id="ARBA00022670"/>
    </source>
</evidence>
<dbReference type="NCBIfam" id="NF033678">
    <property type="entry name" value="C69_fam_dipept"/>
    <property type="match status" value="1"/>
</dbReference>
<keyword evidence="6" id="KW-0224">Dipeptidase</keyword>
<dbReference type="EMBL" id="CACRTG010000043">
    <property type="protein sequence ID" value="VYT36106.1"/>
    <property type="molecule type" value="Genomic_DNA"/>
</dbReference>
<dbReference type="Gene3D" id="1.20.1270.90">
    <property type="entry name" value="AF1782-like"/>
    <property type="match status" value="1"/>
</dbReference>
<feature type="chain" id="PRO_5026768176" description="membrane dipeptidase" evidence="8">
    <location>
        <begin position="30"/>
        <end position="640"/>
    </location>
</feature>
<dbReference type="InterPro" id="IPR047804">
    <property type="entry name" value="C69_dipept_A-like"/>
</dbReference>
<feature type="signal peptide" evidence="8">
    <location>
        <begin position="1"/>
        <end position="29"/>
    </location>
</feature>
<keyword evidence="8" id="KW-0732">Signal</keyword>
<dbReference type="GO" id="GO:0070004">
    <property type="term" value="F:cysteine-type exopeptidase activity"/>
    <property type="evidence" value="ECO:0007669"/>
    <property type="project" value="InterPro"/>
</dbReference>
<reference evidence="9" key="1">
    <citation type="submission" date="2019-11" db="EMBL/GenBank/DDBJ databases">
        <authorList>
            <person name="Feng L."/>
        </authorList>
    </citation>
    <scope>NUCLEOTIDE SEQUENCE</scope>
    <source>
        <strain evidence="9">CnexileLFYP112</strain>
    </source>
</reference>
<dbReference type="GO" id="GO:0016805">
    <property type="term" value="F:dipeptidase activity"/>
    <property type="evidence" value="ECO:0007669"/>
    <property type="project" value="UniProtKB-KW"/>
</dbReference>
<dbReference type="Pfam" id="PF03577">
    <property type="entry name" value="Peptidase_C69"/>
    <property type="match status" value="1"/>
</dbReference>
<keyword evidence="4" id="KW-0645">Protease</keyword>
<feature type="region of interest" description="Disordered" evidence="7">
    <location>
        <begin position="587"/>
        <end position="611"/>
    </location>
</feature>
<organism evidence="9">
    <name type="scientific">[Clostridium] nexile</name>
    <dbReference type="NCBI Taxonomy" id="29361"/>
    <lineage>
        <taxon>Bacteria</taxon>
        <taxon>Bacillati</taxon>
        <taxon>Bacillota</taxon>
        <taxon>Clostridia</taxon>
        <taxon>Lachnospirales</taxon>
        <taxon>Lachnospiraceae</taxon>
        <taxon>Tyzzerella</taxon>
    </lineage>
</organism>
<comment type="catalytic activity">
    <reaction evidence="1">
        <text>an L-aminoacyl-L-amino acid + H2O = 2 an L-alpha-amino acid</text>
        <dbReference type="Rhea" id="RHEA:48940"/>
        <dbReference type="ChEBI" id="CHEBI:15377"/>
        <dbReference type="ChEBI" id="CHEBI:59869"/>
        <dbReference type="ChEBI" id="CHEBI:77460"/>
        <dbReference type="EC" id="3.4.13.19"/>
    </reaction>
</comment>
<evidence type="ECO:0000256" key="3">
    <source>
        <dbReference type="ARBA" id="ARBA00013110"/>
    </source>
</evidence>
<gene>
    <name evidence="9" type="primary">pepDA</name>
    <name evidence="9" type="ORF">CNLFYP112_00569</name>
</gene>
<dbReference type="InterPro" id="IPR005322">
    <property type="entry name" value="Peptidase_C69"/>
</dbReference>
<name>A0A6N2W9U7_9FIRM</name>
<dbReference type="AlphaFoldDB" id="A0A6N2W9U7"/>
<comment type="similarity">
    <text evidence="2">Belongs to the peptidase C69 family.</text>
</comment>
<evidence type="ECO:0000313" key="9">
    <source>
        <dbReference type="EMBL" id="VYT36106.1"/>
    </source>
</evidence>